<comment type="similarity">
    <text evidence="2 6">Belongs to the BI1 family.</text>
</comment>
<comment type="subcellular location">
    <subcellularLocation>
        <location evidence="1">Membrane</location>
        <topology evidence="1">Multi-pass membrane protein</topology>
    </subcellularLocation>
</comment>
<organism evidence="7 8">
    <name type="scientific">Thraustotheca clavata</name>
    <dbReference type="NCBI Taxonomy" id="74557"/>
    <lineage>
        <taxon>Eukaryota</taxon>
        <taxon>Sar</taxon>
        <taxon>Stramenopiles</taxon>
        <taxon>Oomycota</taxon>
        <taxon>Saprolegniomycetes</taxon>
        <taxon>Saprolegniales</taxon>
        <taxon>Achlyaceae</taxon>
        <taxon>Thraustotheca</taxon>
    </lineage>
</organism>
<keyword evidence="5 6" id="KW-0472">Membrane</keyword>
<reference evidence="7 8" key="1">
    <citation type="journal article" date="2014" name="Genome Biol. Evol.">
        <title>The secreted proteins of Achlya hypogyna and Thraustotheca clavata identify the ancestral oomycete secretome and reveal gene acquisitions by horizontal gene transfer.</title>
        <authorList>
            <person name="Misner I."/>
            <person name="Blouin N."/>
            <person name="Leonard G."/>
            <person name="Richards T.A."/>
            <person name="Lane C.E."/>
        </authorList>
    </citation>
    <scope>NUCLEOTIDE SEQUENCE [LARGE SCALE GENOMIC DNA]</scope>
    <source>
        <strain evidence="7 8">ATCC 34112</strain>
    </source>
</reference>
<comment type="caution">
    <text evidence="7">The sequence shown here is derived from an EMBL/GenBank/DDBJ whole genome shotgun (WGS) entry which is preliminary data.</text>
</comment>
<dbReference type="GO" id="GO:0016020">
    <property type="term" value="C:membrane"/>
    <property type="evidence" value="ECO:0007669"/>
    <property type="project" value="UniProtKB-SubCell"/>
</dbReference>
<evidence type="ECO:0000256" key="3">
    <source>
        <dbReference type="ARBA" id="ARBA00022692"/>
    </source>
</evidence>
<sequence>MYYTVVILQFDSLCARDMEAFSQNFDFAALFKANDISVPVQQHLVRVYATLAGTVLSAGLGASLDFMFDLAGVLTTCAMVGMIFWLSFIDTQYVTKRLSILMGVALCSGINIGPLLEVAVDMDPSIVITAFLATTVIFLCFTASALIEKRRTYLYMISFISSATMVMSFISIIYYFSRSSALYNAHMYLGLFVFCAYVLFDTQMIIERASLGDRDFILHALTLFLDFVNLFVRLISIIMRNQQQKDKKRTSRR</sequence>
<evidence type="ECO:0000256" key="6">
    <source>
        <dbReference type="RuleBase" id="RU004379"/>
    </source>
</evidence>
<evidence type="ECO:0000256" key="4">
    <source>
        <dbReference type="ARBA" id="ARBA00022989"/>
    </source>
</evidence>
<evidence type="ECO:0000256" key="1">
    <source>
        <dbReference type="ARBA" id="ARBA00004141"/>
    </source>
</evidence>
<dbReference type="Proteomes" id="UP000243217">
    <property type="component" value="Unassembled WGS sequence"/>
</dbReference>
<accession>A0A1V9ZZV9</accession>
<evidence type="ECO:0000256" key="5">
    <source>
        <dbReference type="ARBA" id="ARBA00023136"/>
    </source>
</evidence>
<dbReference type="InterPro" id="IPR006214">
    <property type="entry name" value="Bax_inhibitor_1-related"/>
</dbReference>
<dbReference type="AlphaFoldDB" id="A0A1V9ZZV9"/>
<dbReference type="PANTHER" id="PTHR23291">
    <property type="entry name" value="BAX INHIBITOR-RELATED"/>
    <property type="match status" value="1"/>
</dbReference>
<dbReference type="PANTHER" id="PTHR23291:SF32">
    <property type="entry name" value="BAX INHIBITOR 1"/>
    <property type="match status" value="1"/>
</dbReference>
<feature type="transmembrane region" description="Helical" evidence="6">
    <location>
        <begin position="154"/>
        <end position="176"/>
    </location>
</feature>
<evidence type="ECO:0000313" key="8">
    <source>
        <dbReference type="Proteomes" id="UP000243217"/>
    </source>
</evidence>
<keyword evidence="3 6" id="KW-0812">Transmembrane</keyword>
<evidence type="ECO:0000256" key="2">
    <source>
        <dbReference type="ARBA" id="ARBA00010350"/>
    </source>
</evidence>
<feature type="transmembrane region" description="Helical" evidence="6">
    <location>
        <begin position="216"/>
        <end position="239"/>
    </location>
</feature>
<feature type="transmembrane region" description="Helical" evidence="6">
    <location>
        <begin position="126"/>
        <end position="147"/>
    </location>
</feature>
<name>A0A1V9ZZV9_9STRA</name>
<feature type="transmembrane region" description="Helical" evidence="6">
    <location>
        <begin position="98"/>
        <end position="120"/>
    </location>
</feature>
<keyword evidence="4 6" id="KW-1133">Transmembrane helix</keyword>
<proteinExistence type="inferred from homology"/>
<gene>
    <name evidence="7" type="ORF">THRCLA_04145</name>
</gene>
<dbReference type="OrthoDB" id="1277691at2759"/>
<keyword evidence="8" id="KW-1185">Reference proteome</keyword>
<dbReference type="EMBL" id="JNBS01000854">
    <property type="protein sequence ID" value="OQS03537.1"/>
    <property type="molecule type" value="Genomic_DNA"/>
</dbReference>
<dbReference type="Pfam" id="PF01027">
    <property type="entry name" value="Bax1-I"/>
    <property type="match status" value="1"/>
</dbReference>
<feature type="transmembrane region" description="Helical" evidence="6">
    <location>
        <begin position="66"/>
        <end position="86"/>
    </location>
</feature>
<protein>
    <submittedName>
        <fullName evidence="7">Bax inhibitor 1 isoform X2</fullName>
    </submittedName>
</protein>
<dbReference type="STRING" id="74557.A0A1V9ZZV9"/>
<evidence type="ECO:0000313" key="7">
    <source>
        <dbReference type="EMBL" id="OQS03537.1"/>
    </source>
</evidence>